<evidence type="ECO:0000259" key="2">
    <source>
        <dbReference type="PROSITE" id="PS51832"/>
    </source>
</evidence>
<dbReference type="InterPro" id="IPR006675">
    <property type="entry name" value="HDIG_dom"/>
</dbReference>
<dbReference type="Proteomes" id="UP000247811">
    <property type="component" value="Unassembled WGS sequence"/>
</dbReference>
<dbReference type="NCBIfam" id="TIGR00277">
    <property type="entry name" value="HDIG"/>
    <property type="match status" value="1"/>
</dbReference>
<organism evidence="3 4">
    <name type="scientific">Sphaerotilus hippei</name>
    <dbReference type="NCBI Taxonomy" id="744406"/>
    <lineage>
        <taxon>Bacteria</taxon>
        <taxon>Pseudomonadati</taxon>
        <taxon>Pseudomonadota</taxon>
        <taxon>Betaproteobacteria</taxon>
        <taxon>Burkholderiales</taxon>
        <taxon>Sphaerotilaceae</taxon>
        <taxon>Sphaerotilus</taxon>
    </lineage>
</organism>
<proteinExistence type="predicted"/>
<name>A0A318H415_9BURK</name>
<evidence type="ECO:0000256" key="1">
    <source>
        <dbReference type="SAM" id="MobiDB-lite"/>
    </source>
</evidence>
<dbReference type="AlphaFoldDB" id="A0A318H415"/>
<dbReference type="Pfam" id="PF13487">
    <property type="entry name" value="HD_5"/>
    <property type="match status" value="1"/>
</dbReference>
<dbReference type="InterPro" id="IPR003607">
    <property type="entry name" value="HD/PDEase_dom"/>
</dbReference>
<evidence type="ECO:0000313" key="4">
    <source>
        <dbReference type="Proteomes" id="UP000247811"/>
    </source>
</evidence>
<comment type="caution">
    <text evidence="3">The sequence shown here is derived from an EMBL/GenBank/DDBJ whole genome shotgun (WGS) entry which is preliminary data.</text>
</comment>
<dbReference type="GO" id="GO:0016740">
    <property type="term" value="F:transferase activity"/>
    <property type="evidence" value="ECO:0007669"/>
    <property type="project" value="UniProtKB-KW"/>
</dbReference>
<dbReference type="EMBL" id="QJJS01000002">
    <property type="protein sequence ID" value="PXW98543.1"/>
    <property type="molecule type" value="Genomic_DNA"/>
</dbReference>
<dbReference type="Pfam" id="PF11871">
    <property type="entry name" value="DUF3391"/>
    <property type="match status" value="1"/>
</dbReference>
<feature type="region of interest" description="Disordered" evidence="1">
    <location>
        <begin position="82"/>
        <end position="110"/>
    </location>
</feature>
<dbReference type="InterPro" id="IPR052020">
    <property type="entry name" value="Cyclic_di-GMP/3'3'-cGAMP_PDE"/>
</dbReference>
<dbReference type="InterPro" id="IPR021812">
    <property type="entry name" value="DUF3391"/>
</dbReference>
<dbReference type="OrthoDB" id="9774747at2"/>
<feature type="compositionally biased region" description="Low complexity" evidence="1">
    <location>
        <begin position="82"/>
        <end position="96"/>
    </location>
</feature>
<evidence type="ECO:0000313" key="3">
    <source>
        <dbReference type="EMBL" id="PXW98543.1"/>
    </source>
</evidence>
<keyword evidence="4" id="KW-1185">Reference proteome</keyword>
<feature type="domain" description="HD-GYP" evidence="2">
    <location>
        <begin position="164"/>
        <end position="359"/>
    </location>
</feature>
<dbReference type="SMART" id="SM00471">
    <property type="entry name" value="HDc"/>
    <property type="match status" value="1"/>
</dbReference>
<dbReference type="PANTHER" id="PTHR45228:SF4">
    <property type="entry name" value="LIPOPROTEIN"/>
    <property type="match status" value="1"/>
</dbReference>
<dbReference type="RefSeq" id="WP_110399192.1">
    <property type="nucleotide sequence ID" value="NZ_QJJS01000002.1"/>
</dbReference>
<dbReference type="GO" id="GO:0008081">
    <property type="term" value="F:phosphoric diester hydrolase activity"/>
    <property type="evidence" value="ECO:0007669"/>
    <property type="project" value="UniProtKB-ARBA"/>
</dbReference>
<protein>
    <submittedName>
        <fullName evidence="3">Putative nucleotidyltransferase with HDIG domain</fullName>
    </submittedName>
</protein>
<dbReference type="Gene3D" id="1.10.3210.10">
    <property type="entry name" value="Hypothetical protein af1432"/>
    <property type="match status" value="1"/>
</dbReference>
<dbReference type="PROSITE" id="PS51832">
    <property type="entry name" value="HD_GYP"/>
    <property type="match status" value="1"/>
</dbReference>
<dbReference type="SUPFAM" id="SSF109604">
    <property type="entry name" value="HD-domain/PDEase-like"/>
    <property type="match status" value="1"/>
</dbReference>
<dbReference type="InterPro" id="IPR037522">
    <property type="entry name" value="HD_GYP_dom"/>
</dbReference>
<gene>
    <name evidence="3" type="ORF">C7444_10219</name>
</gene>
<reference evidence="3 4" key="1">
    <citation type="submission" date="2018-05" db="EMBL/GenBank/DDBJ databases">
        <title>Genomic Encyclopedia of Type Strains, Phase IV (KMG-IV): sequencing the most valuable type-strain genomes for metagenomic binning, comparative biology and taxonomic classification.</title>
        <authorList>
            <person name="Goeker M."/>
        </authorList>
    </citation>
    <scope>NUCLEOTIDE SEQUENCE [LARGE SCALE GENOMIC DNA]</scope>
    <source>
        <strain evidence="3 4">DSM 566</strain>
    </source>
</reference>
<dbReference type="PANTHER" id="PTHR45228">
    <property type="entry name" value="CYCLIC DI-GMP PHOSPHODIESTERASE TM_0186-RELATED"/>
    <property type="match status" value="1"/>
</dbReference>
<accession>A0A318H415</accession>
<dbReference type="CDD" id="cd00077">
    <property type="entry name" value="HDc"/>
    <property type="match status" value="1"/>
</dbReference>
<sequence length="443" mass="48286">MIFDRADDNILLIDTESLRLGMFVHLELGWLDHPFSRSRFRLDHTDQIGTLRQLGLKQVKVRRDLSDPAAFAVVPPAAAAPEPVVTPADTAPTVTPESTRPAVATQDPERARRRALLSAQRLSLQRCERAHAVASSAWLGVTREVVRDPATAHETAQALAGELVEDMMHDEHTTLRVLGEAAGTAASQHAINVAVLALMLARFIGLPEAQLNSVALGALMHDIGKHLLPEHLRNVSPDQTTMVLRERREHVAQGVRLGMAMGMDPVALRILAQHHELQDGSGLPQGLKGDEIALPARVVALVDQYDRLCNPRQGSIGRTPHEAQALLFAQMRGKLDHSVLAGFVKLMGVYPPGSVVELSDGRHALVTGVQPAHPLKPSVVVHDPKVDRDVALLLHLKDHATLSIRRSLHPQHLPRATLDYLSPRDRVHYYFAHGGEAAAAIAA</sequence>
<keyword evidence="3" id="KW-0808">Transferase</keyword>